<keyword evidence="4 5" id="KW-0472">Membrane</keyword>
<gene>
    <name evidence="6" type="ORF">ACG00X_16970</name>
</gene>
<keyword evidence="3 5" id="KW-1133">Transmembrane helix</keyword>
<feature type="transmembrane region" description="Helical" evidence="5">
    <location>
        <begin position="186"/>
        <end position="207"/>
    </location>
</feature>
<evidence type="ECO:0000256" key="1">
    <source>
        <dbReference type="ARBA" id="ARBA00004141"/>
    </source>
</evidence>
<evidence type="ECO:0000313" key="7">
    <source>
        <dbReference type="Proteomes" id="UP001606305"/>
    </source>
</evidence>
<dbReference type="InterPro" id="IPR002781">
    <property type="entry name" value="TM_pro_TauE-like"/>
</dbReference>
<evidence type="ECO:0000256" key="3">
    <source>
        <dbReference type="ARBA" id="ARBA00022989"/>
    </source>
</evidence>
<organism evidence="6 7">
    <name type="scientific">Pelomonas nitida</name>
    <dbReference type="NCBI Taxonomy" id="3299027"/>
    <lineage>
        <taxon>Bacteria</taxon>
        <taxon>Pseudomonadati</taxon>
        <taxon>Pseudomonadota</taxon>
        <taxon>Betaproteobacteria</taxon>
        <taxon>Burkholderiales</taxon>
        <taxon>Sphaerotilaceae</taxon>
        <taxon>Roseateles</taxon>
    </lineage>
</organism>
<dbReference type="Proteomes" id="UP001606305">
    <property type="component" value="Unassembled WGS sequence"/>
</dbReference>
<dbReference type="Pfam" id="PF01925">
    <property type="entry name" value="TauE"/>
    <property type="match status" value="1"/>
</dbReference>
<feature type="transmembrane region" description="Helical" evidence="5">
    <location>
        <begin position="54"/>
        <end position="76"/>
    </location>
</feature>
<evidence type="ECO:0000256" key="4">
    <source>
        <dbReference type="ARBA" id="ARBA00023136"/>
    </source>
</evidence>
<evidence type="ECO:0000256" key="5">
    <source>
        <dbReference type="RuleBase" id="RU363041"/>
    </source>
</evidence>
<keyword evidence="2 5" id="KW-0812">Transmembrane</keyword>
<feature type="transmembrane region" description="Helical" evidence="5">
    <location>
        <begin position="248"/>
        <end position="266"/>
    </location>
</feature>
<feature type="transmembrane region" description="Helical" evidence="5">
    <location>
        <begin position="213"/>
        <end position="236"/>
    </location>
</feature>
<evidence type="ECO:0000256" key="2">
    <source>
        <dbReference type="ARBA" id="ARBA00022692"/>
    </source>
</evidence>
<comment type="caution">
    <text evidence="6">The sequence shown here is derived from an EMBL/GenBank/DDBJ whole genome shotgun (WGS) entry which is preliminary data.</text>
</comment>
<comment type="similarity">
    <text evidence="5">Belongs to the 4-toluene sulfonate uptake permease (TSUP) (TC 2.A.102) family.</text>
</comment>
<dbReference type="EMBL" id="JBIGIA010000013">
    <property type="protein sequence ID" value="MFG6458535.1"/>
    <property type="molecule type" value="Genomic_DNA"/>
</dbReference>
<evidence type="ECO:0000313" key="6">
    <source>
        <dbReference type="EMBL" id="MFG6458535.1"/>
    </source>
</evidence>
<feature type="transmembrane region" description="Helical" evidence="5">
    <location>
        <begin position="106"/>
        <end position="129"/>
    </location>
</feature>
<reference evidence="6 7" key="1">
    <citation type="submission" date="2024-09" db="EMBL/GenBank/DDBJ databases">
        <title>Novel species of the genus Pelomonas and Roseateles isolated from streams.</title>
        <authorList>
            <person name="Lu H."/>
        </authorList>
    </citation>
    <scope>NUCLEOTIDE SEQUENCE [LARGE SCALE GENOMIC DNA]</scope>
    <source>
        <strain evidence="6 7">BYS96W</strain>
    </source>
</reference>
<feature type="transmembrane region" description="Helical" evidence="5">
    <location>
        <begin position="149"/>
        <end position="174"/>
    </location>
</feature>
<proteinExistence type="inferred from homology"/>
<keyword evidence="5" id="KW-1003">Cell membrane</keyword>
<protein>
    <recommendedName>
        <fullName evidence="5">Probable membrane transporter protein</fullName>
    </recommendedName>
</protein>
<comment type="subcellular location">
    <subcellularLocation>
        <location evidence="5">Cell membrane</location>
        <topology evidence="5">Multi-pass membrane protein</topology>
    </subcellularLocation>
    <subcellularLocation>
        <location evidence="1">Membrane</location>
        <topology evidence="1">Multi-pass membrane protein</topology>
    </subcellularLocation>
</comment>
<keyword evidence="7" id="KW-1185">Reference proteome</keyword>
<sequence length="268" mass="27519">MSPFFDFTCLVTPAAALTLAAVYMTAAVFSGLSGFGFSAIGCLSLLVLPPQLGIAVLMALSLLTQAFSLGSLWGELRRHAGPWHRRDGVLPYLVGGTVGMPLGLQILAVAGAAELTACLGGLLVAYAAWALFKPATLRLAEGAPSPQRSFLVGAAGGIVGGFSAFPGSALLVWNSLHGVGKQQGRALTQPFILWMQLVGLAVLALARPQLFSHSFWMILAAAAPVALLGNGAGIAIYRRTGDVGYRQITLAALGLAGAGLLLKVALAP</sequence>
<accession>A0ABW7G9H3</accession>
<name>A0ABW7G9H3_9BURK</name>
<dbReference type="RefSeq" id="WP_394489596.1">
    <property type="nucleotide sequence ID" value="NZ_JBIGIA010000013.1"/>
</dbReference>